<dbReference type="AlphaFoldDB" id="A0A9Q0VQ33"/>
<proteinExistence type="predicted"/>
<evidence type="ECO:0000313" key="3">
    <source>
        <dbReference type="Proteomes" id="UP001151752"/>
    </source>
</evidence>
<gene>
    <name evidence="2" type="ORF">OIU74_027718</name>
</gene>
<reference evidence="2" key="2">
    <citation type="journal article" date="2023" name="Int. J. Mol. Sci.">
        <title>De Novo Assembly and Annotation of 11 Diverse Shrub Willow (Salix) Genomes Reveals Novel Gene Organization in Sex-Linked Regions.</title>
        <authorList>
            <person name="Hyden B."/>
            <person name="Feng K."/>
            <person name="Yates T.B."/>
            <person name="Jawdy S."/>
            <person name="Cereghino C."/>
            <person name="Smart L.B."/>
            <person name="Muchero W."/>
        </authorList>
    </citation>
    <scope>NUCLEOTIDE SEQUENCE</scope>
    <source>
        <tissue evidence="2">Shoot tip</tissue>
    </source>
</reference>
<name>A0A9Q0VQ33_9ROSI</name>
<reference evidence="2" key="1">
    <citation type="submission" date="2022-11" db="EMBL/GenBank/DDBJ databases">
        <authorList>
            <person name="Hyden B.L."/>
            <person name="Feng K."/>
            <person name="Yates T."/>
            <person name="Jawdy S."/>
            <person name="Smart L.B."/>
            <person name="Muchero W."/>
        </authorList>
    </citation>
    <scope>NUCLEOTIDE SEQUENCE</scope>
    <source>
        <tissue evidence="2">Shoot tip</tissue>
    </source>
</reference>
<evidence type="ECO:0000256" key="1">
    <source>
        <dbReference type="SAM" id="SignalP"/>
    </source>
</evidence>
<protein>
    <submittedName>
        <fullName evidence="2">Uncharacterized protein</fullName>
    </submittedName>
</protein>
<feature type="chain" id="PRO_5040480080" evidence="1">
    <location>
        <begin position="25"/>
        <end position="85"/>
    </location>
</feature>
<accession>A0A9Q0VQ33</accession>
<keyword evidence="3" id="KW-1185">Reference proteome</keyword>
<sequence length="85" mass="9370">MKAFLIVCFLLATVVFSPLSICTARELVERGGNAPLPIKPPFNCGRGIRYCVMPIPKSVVVLTGVTVESLENGTFWSRSSEVWRL</sequence>
<evidence type="ECO:0000313" key="2">
    <source>
        <dbReference type="EMBL" id="KAJ6752930.1"/>
    </source>
</evidence>
<feature type="signal peptide" evidence="1">
    <location>
        <begin position="1"/>
        <end position="24"/>
    </location>
</feature>
<comment type="caution">
    <text evidence="2">The sequence shown here is derived from an EMBL/GenBank/DDBJ whole genome shotgun (WGS) entry which is preliminary data.</text>
</comment>
<dbReference type="EMBL" id="JAPFFM010000008">
    <property type="protein sequence ID" value="KAJ6752930.1"/>
    <property type="molecule type" value="Genomic_DNA"/>
</dbReference>
<keyword evidence="1" id="KW-0732">Signal</keyword>
<organism evidence="2 3">
    <name type="scientific">Salix koriyanagi</name>
    <dbReference type="NCBI Taxonomy" id="2511006"/>
    <lineage>
        <taxon>Eukaryota</taxon>
        <taxon>Viridiplantae</taxon>
        <taxon>Streptophyta</taxon>
        <taxon>Embryophyta</taxon>
        <taxon>Tracheophyta</taxon>
        <taxon>Spermatophyta</taxon>
        <taxon>Magnoliopsida</taxon>
        <taxon>eudicotyledons</taxon>
        <taxon>Gunneridae</taxon>
        <taxon>Pentapetalae</taxon>
        <taxon>rosids</taxon>
        <taxon>fabids</taxon>
        <taxon>Malpighiales</taxon>
        <taxon>Salicaceae</taxon>
        <taxon>Saliceae</taxon>
        <taxon>Salix</taxon>
    </lineage>
</organism>
<dbReference type="Proteomes" id="UP001151752">
    <property type="component" value="Unassembled WGS sequence"/>
</dbReference>